<dbReference type="Gene3D" id="1.10.3720.10">
    <property type="entry name" value="MetI-like"/>
    <property type="match status" value="1"/>
</dbReference>
<dbReference type="PROSITE" id="PS50928">
    <property type="entry name" value="ABC_TM1"/>
    <property type="match status" value="1"/>
</dbReference>
<dbReference type="Proteomes" id="UP001597267">
    <property type="component" value="Unassembled WGS sequence"/>
</dbReference>
<organism evidence="10 11">
    <name type="scientific">Agrilactobacillus yilanensis</name>
    <dbReference type="NCBI Taxonomy" id="2485997"/>
    <lineage>
        <taxon>Bacteria</taxon>
        <taxon>Bacillati</taxon>
        <taxon>Bacillota</taxon>
        <taxon>Bacilli</taxon>
        <taxon>Lactobacillales</taxon>
        <taxon>Lactobacillaceae</taxon>
        <taxon>Agrilactobacillus</taxon>
    </lineage>
</organism>
<evidence type="ECO:0000256" key="1">
    <source>
        <dbReference type="ARBA" id="ARBA00004651"/>
    </source>
</evidence>
<dbReference type="InterPro" id="IPR035906">
    <property type="entry name" value="MetI-like_sf"/>
</dbReference>
<feature type="domain" description="ABC transmembrane type-1" evidence="9">
    <location>
        <begin position="19"/>
        <end position="210"/>
    </location>
</feature>
<feature type="transmembrane region" description="Helical" evidence="8">
    <location>
        <begin position="57"/>
        <end position="78"/>
    </location>
</feature>
<evidence type="ECO:0000259" key="9">
    <source>
        <dbReference type="PROSITE" id="PS50928"/>
    </source>
</evidence>
<gene>
    <name evidence="10" type="ORF">ACFQ5M_04195</name>
</gene>
<evidence type="ECO:0000256" key="7">
    <source>
        <dbReference type="ARBA" id="ARBA00023136"/>
    </source>
</evidence>
<dbReference type="PANTHER" id="PTHR30614">
    <property type="entry name" value="MEMBRANE COMPONENT OF AMINO ACID ABC TRANSPORTER"/>
    <property type="match status" value="1"/>
</dbReference>
<evidence type="ECO:0000256" key="8">
    <source>
        <dbReference type="RuleBase" id="RU363032"/>
    </source>
</evidence>
<keyword evidence="6 8" id="KW-1133">Transmembrane helix</keyword>
<keyword evidence="7 8" id="KW-0472">Membrane</keyword>
<dbReference type="InterPro" id="IPR000515">
    <property type="entry name" value="MetI-like"/>
</dbReference>
<sequence>MAFDWSYFFKAFPQLFSYIPSTLFMAFLAMALAVILGIIVALLQASSITFVRNIAKIYVSIFRGIPTLVQLFIVYYGLPQIFPVFKGVPALMTAICGLGIKQSAYLAEIFRAAINSVDQGQIEAGLALNIKYPKLLIHVVMPQAVINAIPATSNTFISLLKETSLAFTLGITELFAQGKMLAGASFKYFETYVAVGLVYWLLIVVITWGQHLIEKSLNKPYRRFVHVPNSSTRFIRNPGKQANLETH</sequence>
<dbReference type="RefSeq" id="WP_125713493.1">
    <property type="nucleotide sequence ID" value="NZ_JBHTOP010000006.1"/>
</dbReference>
<comment type="caution">
    <text evidence="10">The sequence shown here is derived from an EMBL/GenBank/DDBJ whole genome shotgun (WGS) entry which is preliminary data.</text>
</comment>
<keyword evidence="4 8" id="KW-0812">Transmembrane</keyword>
<proteinExistence type="inferred from homology"/>
<evidence type="ECO:0000256" key="4">
    <source>
        <dbReference type="ARBA" id="ARBA00022692"/>
    </source>
</evidence>
<feature type="transmembrane region" description="Helical" evidence="8">
    <location>
        <begin position="192"/>
        <end position="213"/>
    </location>
</feature>
<evidence type="ECO:0000313" key="10">
    <source>
        <dbReference type="EMBL" id="MFD1671290.1"/>
    </source>
</evidence>
<dbReference type="NCBIfam" id="TIGR01726">
    <property type="entry name" value="HEQRo_perm_3TM"/>
    <property type="match status" value="1"/>
</dbReference>
<dbReference type="Pfam" id="PF00528">
    <property type="entry name" value="BPD_transp_1"/>
    <property type="match status" value="1"/>
</dbReference>
<dbReference type="InterPro" id="IPR010065">
    <property type="entry name" value="AA_ABC_transptr_permease_3TM"/>
</dbReference>
<evidence type="ECO:0000313" key="11">
    <source>
        <dbReference type="Proteomes" id="UP001597267"/>
    </source>
</evidence>
<evidence type="ECO:0000256" key="2">
    <source>
        <dbReference type="ARBA" id="ARBA00022448"/>
    </source>
</evidence>
<dbReference type="EMBL" id="JBHTOP010000006">
    <property type="protein sequence ID" value="MFD1671290.1"/>
    <property type="molecule type" value="Genomic_DNA"/>
</dbReference>
<keyword evidence="3" id="KW-1003">Cell membrane</keyword>
<dbReference type="InterPro" id="IPR043429">
    <property type="entry name" value="ArtM/GltK/GlnP/TcyL/YhdX-like"/>
</dbReference>
<evidence type="ECO:0000256" key="3">
    <source>
        <dbReference type="ARBA" id="ARBA00022475"/>
    </source>
</evidence>
<accession>A0ABW4J7W9</accession>
<keyword evidence="11" id="KW-1185">Reference proteome</keyword>
<evidence type="ECO:0000256" key="5">
    <source>
        <dbReference type="ARBA" id="ARBA00022970"/>
    </source>
</evidence>
<protein>
    <submittedName>
        <fullName evidence="10">Amino acid ABC transporter permease</fullName>
    </submittedName>
</protein>
<evidence type="ECO:0000256" key="6">
    <source>
        <dbReference type="ARBA" id="ARBA00022989"/>
    </source>
</evidence>
<dbReference type="PANTHER" id="PTHR30614:SF0">
    <property type="entry name" value="L-CYSTINE TRANSPORT SYSTEM PERMEASE PROTEIN TCYL"/>
    <property type="match status" value="1"/>
</dbReference>
<dbReference type="SUPFAM" id="SSF161098">
    <property type="entry name" value="MetI-like"/>
    <property type="match status" value="1"/>
</dbReference>
<dbReference type="CDD" id="cd06261">
    <property type="entry name" value="TM_PBP2"/>
    <property type="match status" value="1"/>
</dbReference>
<reference evidence="11" key="1">
    <citation type="journal article" date="2019" name="Int. J. Syst. Evol. Microbiol.">
        <title>The Global Catalogue of Microorganisms (GCM) 10K type strain sequencing project: providing services to taxonomists for standard genome sequencing and annotation.</title>
        <authorList>
            <consortium name="The Broad Institute Genomics Platform"/>
            <consortium name="The Broad Institute Genome Sequencing Center for Infectious Disease"/>
            <person name="Wu L."/>
            <person name="Ma J."/>
        </authorList>
    </citation>
    <scope>NUCLEOTIDE SEQUENCE [LARGE SCALE GENOMIC DNA]</scope>
    <source>
        <strain evidence="11">CCM 8896</strain>
    </source>
</reference>
<feature type="transmembrane region" description="Helical" evidence="8">
    <location>
        <begin position="23"/>
        <end position="45"/>
    </location>
</feature>
<comment type="similarity">
    <text evidence="8">Belongs to the binding-protein-dependent transport system permease family.</text>
</comment>
<name>A0ABW4J7W9_9LACO</name>
<keyword evidence="5" id="KW-0029">Amino-acid transport</keyword>
<comment type="subcellular location">
    <subcellularLocation>
        <location evidence="1 8">Cell membrane</location>
        <topology evidence="1 8">Multi-pass membrane protein</topology>
    </subcellularLocation>
</comment>
<keyword evidence="2 8" id="KW-0813">Transport</keyword>